<evidence type="ECO:0000313" key="2">
    <source>
        <dbReference type="EMBL" id="KAK9928814.1"/>
    </source>
</evidence>
<dbReference type="EMBL" id="JBEDUW010000005">
    <property type="protein sequence ID" value="KAK9928814.1"/>
    <property type="molecule type" value="Genomic_DNA"/>
</dbReference>
<gene>
    <name evidence="2" type="ORF">M0R45_025934</name>
</gene>
<organism evidence="2 3">
    <name type="scientific">Rubus argutus</name>
    <name type="common">Southern blackberry</name>
    <dbReference type="NCBI Taxonomy" id="59490"/>
    <lineage>
        <taxon>Eukaryota</taxon>
        <taxon>Viridiplantae</taxon>
        <taxon>Streptophyta</taxon>
        <taxon>Embryophyta</taxon>
        <taxon>Tracheophyta</taxon>
        <taxon>Spermatophyta</taxon>
        <taxon>Magnoliopsida</taxon>
        <taxon>eudicotyledons</taxon>
        <taxon>Gunneridae</taxon>
        <taxon>Pentapetalae</taxon>
        <taxon>rosids</taxon>
        <taxon>fabids</taxon>
        <taxon>Rosales</taxon>
        <taxon>Rosaceae</taxon>
        <taxon>Rosoideae</taxon>
        <taxon>Rosoideae incertae sedis</taxon>
        <taxon>Rubus</taxon>
    </lineage>
</organism>
<evidence type="ECO:0000256" key="1">
    <source>
        <dbReference type="SAM" id="MobiDB-lite"/>
    </source>
</evidence>
<dbReference type="Proteomes" id="UP001457282">
    <property type="component" value="Unassembled WGS sequence"/>
</dbReference>
<sequence>MDAQNQSQPPATLHQPMPITALSNCHHQTPLPLHNSNPSQQQPNQFNCRYSCRASSVVEEVLLNLAAIRQFNSPHLQFNSITAQILKSPIQPLSSRNSCSHHGLRTQNQTKFIITNFTSKPKLAITNSVFTVVNLSPARNSSTTEPNHHSCCPREIGTTTAFNRDA</sequence>
<dbReference type="AlphaFoldDB" id="A0AAW1WYD3"/>
<feature type="compositionally biased region" description="Low complexity" evidence="1">
    <location>
        <begin position="35"/>
        <end position="44"/>
    </location>
</feature>
<protein>
    <submittedName>
        <fullName evidence="2">Uncharacterized protein</fullName>
    </submittedName>
</protein>
<accession>A0AAW1WYD3</accession>
<comment type="caution">
    <text evidence="2">The sequence shown here is derived from an EMBL/GenBank/DDBJ whole genome shotgun (WGS) entry which is preliminary data.</text>
</comment>
<feature type="region of interest" description="Disordered" evidence="1">
    <location>
        <begin position="23"/>
        <end position="44"/>
    </location>
</feature>
<evidence type="ECO:0000313" key="3">
    <source>
        <dbReference type="Proteomes" id="UP001457282"/>
    </source>
</evidence>
<name>A0AAW1WYD3_RUBAR</name>
<keyword evidence="3" id="KW-1185">Reference proteome</keyword>
<proteinExistence type="predicted"/>
<reference evidence="2 3" key="1">
    <citation type="journal article" date="2023" name="G3 (Bethesda)">
        <title>A chromosome-length genome assembly and annotation of blackberry (Rubus argutus, cv. 'Hillquist').</title>
        <authorList>
            <person name="Bruna T."/>
            <person name="Aryal R."/>
            <person name="Dudchenko O."/>
            <person name="Sargent D.J."/>
            <person name="Mead D."/>
            <person name="Buti M."/>
            <person name="Cavallini A."/>
            <person name="Hytonen T."/>
            <person name="Andres J."/>
            <person name="Pham M."/>
            <person name="Weisz D."/>
            <person name="Mascagni F."/>
            <person name="Usai G."/>
            <person name="Natali L."/>
            <person name="Bassil N."/>
            <person name="Fernandez G.E."/>
            <person name="Lomsadze A."/>
            <person name="Armour M."/>
            <person name="Olukolu B."/>
            <person name="Poorten T."/>
            <person name="Britton C."/>
            <person name="Davik J."/>
            <person name="Ashrafi H."/>
            <person name="Aiden E.L."/>
            <person name="Borodovsky M."/>
            <person name="Worthington M."/>
        </authorList>
    </citation>
    <scope>NUCLEOTIDE SEQUENCE [LARGE SCALE GENOMIC DNA]</scope>
    <source>
        <strain evidence="2">PI 553951</strain>
    </source>
</reference>